<dbReference type="Pfam" id="PF14309">
    <property type="entry name" value="DUF4378"/>
    <property type="match status" value="1"/>
</dbReference>
<dbReference type="OrthoDB" id="765769at2759"/>
<feature type="domain" description="DUF4378" evidence="2">
    <location>
        <begin position="768"/>
        <end position="920"/>
    </location>
</feature>
<evidence type="ECO:0000313" key="5">
    <source>
        <dbReference type="Proteomes" id="UP001141806"/>
    </source>
</evidence>
<feature type="compositionally biased region" description="Polar residues" evidence="1">
    <location>
        <begin position="662"/>
        <end position="671"/>
    </location>
</feature>
<evidence type="ECO:0000259" key="2">
    <source>
        <dbReference type="Pfam" id="PF14309"/>
    </source>
</evidence>
<feature type="compositionally biased region" description="Low complexity" evidence="1">
    <location>
        <begin position="690"/>
        <end position="707"/>
    </location>
</feature>
<feature type="compositionally biased region" description="Basic and acidic residues" evidence="1">
    <location>
        <begin position="38"/>
        <end position="51"/>
    </location>
</feature>
<dbReference type="Proteomes" id="UP001141806">
    <property type="component" value="Unassembled WGS sequence"/>
</dbReference>
<reference evidence="4" key="1">
    <citation type="journal article" date="2023" name="Plant J.">
        <title>The genome of the king protea, Protea cynaroides.</title>
        <authorList>
            <person name="Chang J."/>
            <person name="Duong T.A."/>
            <person name="Schoeman C."/>
            <person name="Ma X."/>
            <person name="Roodt D."/>
            <person name="Barker N."/>
            <person name="Li Z."/>
            <person name="Van de Peer Y."/>
            <person name="Mizrachi E."/>
        </authorList>
    </citation>
    <scope>NUCLEOTIDE SEQUENCE</scope>
    <source>
        <tissue evidence="4">Young leaves</tissue>
    </source>
</reference>
<dbReference type="Pfam" id="PF14383">
    <property type="entry name" value="VARLMGL"/>
    <property type="match status" value="1"/>
</dbReference>
<dbReference type="PANTHER" id="PTHR21726:SF29">
    <property type="entry name" value="EXPRESSED PROTEIN"/>
    <property type="match status" value="1"/>
</dbReference>
<feature type="domain" description="DUF3741" evidence="3">
    <location>
        <begin position="81"/>
        <end position="110"/>
    </location>
</feature>
<feature type="region of interest" description="Disordered" evidence="1">
    <location>
        <begin position="326"/>
        <end position="457"/>
    </location>
</feature>
<proteinExistence type="predicted"/>
<feature type="region of interest" description="Disordered" evidence="1">
    <location>
        <begin position="254"/>
        <end position="309"/>
    </location>
</feature>
<feature type="compositionally biased region" description="Polar residues" evidence="1">
    <location>
        <begin position="334"/>
        <end position="343"/>
    </location>
</feature>
<feature type="compositionally biased region" description="Polar residues" evidence="1">
    <location>
        <begin position="350"/>
        <end position="389"/>
    </location>
</feature>
<keyword evidence="5" id="KW-1185">Reference proteome</keyword>
<sequence length="1029" mass="112280">MGIDRQSSKGGGGYVGGFRQLFDWNGKSRKKLSSSKSDLPERSKQGKKCDGKLPMTRVQLTLEDENGGSSIKGSSDYSCASSVTDDEGYGIRAPGVVARLMGLDSLPTTNTAEPYSTPFFYSLSLQDANYNRRTPEFHNGHQIVQSSNQLPKFEGISRNHAECKPQKMQSRPIERFQTEILPPKSAKSMPITHHKLLSPIKSHGFIPSKNAAHIMEAAAKIIEQGPQTTTKGKMPSIGSTSILLNVMDFKEKIEAAQRQSRPPEASRKPVVSSAAKYLKGQSLTRSWNGSGDTPQMRASPASEDSSSIGLKNKAKSISLAIQAKANVQRRESVGLNSSRNLLSQKEHSNVDANQPFKNQPNSQKNSQKKASIQGTSSVLRPNNQKQNCLTKKDKLSSKPSVSRQQGRKPLSGDASIGRNKTLNKAAGKSKVASRRTSLEATNVEKIPSSTTKNAPRKKRSIDGDFYYEKNWIVDTVFADKADKPILSNVDKLGQSTWAEDNKGNGMDVVSFTFTSPMRKGVPVSQSSSVVESNSVFSVDSCADKTPAGPQNVNPSSLGLNMIGGDALSILLEQKLRELTYGIGSSYHNSVKTGSAASSASILEDLVSALNAVSTSPGGYNSGSHIGLCTGKFGSSRDPTCSSTDTQVLKMNNKLLGGEVISKCNSGSSEPGTESDCQHPSPVSVLEPSFSNESCSYSDSGDSESSNGGKQCSSVQAQEVIGLSHPGKFQPVEAEAELSDSASSTSNGTRGKLETTFSVAGSPQSEDWELAYVKEILCSVELMFRDFTLGQVCDFINPHLFGQLENRKPGLRSEGEKDCALRRKMVFDCVSECLDLRCRPFVGGGCRTWAKGVAMVRRKGWLAEEVCKEISGWRNMGDWMVDELVDKDMSSQYGRWLDFEIETFEVGVELEKGLLSSLIDEVLHRWCHLTHFFGQKLSTVRCREYNISQRGPDDRENPSSSLRLPTASYKINVARGVEHLLGRHVPPFPHDLRVFLFTPPSFSSCLGHNPTIPKNPRLVYHFMILLHPLI</sequence>
<feature type="region of interest" description="Disordered" evidence="1">
    <location>
        <begin position="27"/>
        <end position="54"/>
    </location>
</feature>
<accession>A0A9Q0KFI0</accession>
<dbReference type="AlphaFoldDB" id="A0A9Q0KFI0"/>
<evidence type="ECO:0000256" key="1">
    <source>
        <dbReference type="SAM" id="MobiDB-lite"/>
    </source>
</evidence>
<feature type="compositionally biased region" description="Polar residues" evidence="1">
    <location>
        <begin position="281"/>
        <end position="293"/>
    </location>
</feature>
<evidence type="ECO:0000259" key="3">
    <source>
        <dbReference type="Pfam" id="PF14383"/>
    </source>
</evidence>
<dbReference type="InterPro" id="IPR025486">
    <property type="entry name" value="DUF4378"/>
</dbReference>
<dbReference type="InterPro" id="IPR032795">
    <property type="entry name" value="DUF3741-assoc"/>
</dbReference>
<name>A0A9Q0KFI0_9MAGN</name>
<feature type="region of interest" description="Disordered" evidence="1">
    <location>
        <begin position="662"/>
        <end position="710"/>
    </location>
</feature>
<evidence type="ECO:0000313" key="4">
    <source>
        <dbReference type="EMBL" id="KAJ4969354.1"/>
    </source>
</evidence>
<organism evidence="4 5">
    <name type="scientific">Protea cynaroides</name>
    <dbReference type="NCBI Taxonomy" id="273540"/>
    <lineage>
        <taxon>Eukaryota</taxon>
        <taxon>Viridiplantae</taxon>
        <taxon>Streptophyta</taxon>
        <taxon>Embryophyta</taxon>
        <taxon>Tracheophyta</taxon>
        <taxon>Spermatophyta</taxon>
        <taxon>Magnoliopsida</taxon>
        <taxon>Proteales</taxon>
        <taxon>Proteaceae</taxon>
        <taxon>Protea</taxon>
    </lineage>
</organism>
<dbReference type="PANTHER" id="PTHR21726">
    <property type="entry name" value="PHOSPHATIDYLINOSITOL N-ACETYLGLUCOSAMINYLTRANSFERASE SUBUNIT P DOWN SYNDROME CRITICAL REGION PROTEIN 5 -RELATED"/>
    <property type="match status" value="1"/>
</dbReference>
<gene>
    <name evidence="4" type="ORF">NE237_016055</name>
</gene>
<comment type="caution">
    <text evidence="4">The sequence shown here is derived from an EMBL/GenBank/DDBJ whole genome shotgun (WGS) entry which is preliminary data.</text>
</comment>
<dbReference type="EMBL" id="JAMYWD010000006">
    <property type="protein sequence ID" value="KAJ4969354.1"/>
    <property type="molecule type" value="Genomic_DNA"/>
</dbReference>
<protein>
    <submittedName>
        <fullName evidence="4">Uncharacterized protein</fullName>
    </submittedName>
</protein>